<keyword evidence="2 6" id="KW-0812">Transmembrane</keyword>
<evidence type="ECO:0000256" key="3">
    <source>
        <dbReference type="ARBA" id="ARBA00022989"/>
    </source>
</evidence>
<comment type="subcellular location">
    <subcellularLocation>
        <location evidence="1">Membrane</location>
        <topology evidence="1">Multi-pass membrane protein</topology>
    </subcellularLocation>
</comment>
<feature type="compositionally biased region" description="Polar residues" evidence="5">
    <location>
        <begin position="392"/>
        <end position="401"/>
    </location>
</feature>
<dbReference type="OrthoDB" id="6500587at2759"/>
<evidence type="ECO:0000256" key="4">
    <source>
        <dbReference type="ARBA" id="ARBA00023136"/>
    </source>
</evidence>
<dbReference type="Gene3D" id="1.20.1250.20">
    <property type="entry name" value="MFS general substrate transporter like domains"/>
    <property type="match status" value="2"/>
</dbReference>
<evidence type="ECO:0000313" key="7">
    <source>
        <dbReference type="EMBL" id="KAH9371148.1"/>
    </source>
</evidence>
<dbReference type="SUPFAM" id="SSF103473">
    <property type="entry name" value="MFS general substrate transporter"/>
    <property type="match status" value="1"/>
</dbReference>
<dbReference type="Proteomes" id="UP000821853">
    <property type="component" value="Chromosome 3"/>
</dbReference>
<feature type="transmembrane region" description="Helical" evidence="6">
    <location>
        <begin position="85"/>
        <end position="102"/>
    </location>
</feature>
<keyword evidence="3 6" id="KW-1133">Transmembrane helix</keyword>
<dbReference type="VEuPathDB" id="VectorBase:HLOH_062669"/>
<evidence type="ECO:0000256" key="5">
    <source>
        <dbReference type="SAM" id="MobiDB-lite"/>
    </source>
</evidence>
<feature type="transmembrane region" description="Helical" evidence="6">
    <location>
        <begin position="114"/>
        <end position="132"/>
    </location>
</feature>
<proteinExistence type="predicted"/>
<feature type="region of interest" description="Disordered" evidence="5">
    <location>
        <begin position="391"/>
        <end position="414"/>
    </location>
</feature>
<dbReference type="GO" id="GO:0016020">
    <property type="term" value="C:membrane"/>
    <property type="evidence" value="ECO:0007669"/>
    <property type="project" value="UniProtKB-SubCell"/>
</dbReference>
<keyword evidence="8" id="KW-1185">Reference proteome</keyword>
<feature type="transmembrane region" description="Helical" evidence="6">
    <location>
        <begin position="47"/>
        <end position="73"/>
    </location>
</feature>
<name>A0A9J6G9W7_HAELO</name>
<evidence type="ECO:0000256" key="6">
    <source>
        <dbReference type="SAM" id="Phobius"/>
    </source>
</evidence>
<dbReference type="OMA" id="CEHADIY"/>
<accession>A0A9J6G9W7</accession>
<comment type="caution">
    <text evidence="7">The sequence shown here is derived from an EMBL/GenBank/DDBJ whole genome shotgun (WGS) entry which is preliminary data.</text>
</comment>
<dbReference type="PANTHER" id="PTHR24064">
    <property type="entry name" value="SOLUTE CARRIER FAMILY 22 MEMBER"/>
    <property type="match status" value="1"/>
</dbReference>
<keyword evidence="4 6" id="KW-0472">Membrane</keyword>
<dbReference type="InterPro" id="IPR036259">
    <property type="entry name" value="MFS_trans_sf"/>
</dbReference>
<dbReference type="EMBL" id="JABSTR010000005">
    <property type="protein sequence ID" value="KAH9371148.1"/>
    <property type="molecule type" value="Genomic_DNA"/>
</dbReference>
<gene>
    <name evidence="7" type="ORF">HPB48_018586</name>
</gene>
<organism evidence="7 8">
    <name type="scientific">Haemaphysalis longicornis</name>
    <name type="common">Bush tick</name>
    <dbReference type="NCBI Taxonomy" id="44386"/>
    <lineage>
        <taxon>Eukaryota</taxon>
        <taxon>Metazoa</taxon>
        <taxon>Ecdysozoa</taxon>
        <taxon>Arthropoda</taxon>
        <taxon>Chelicerata</taxon>
        <taxon>Arachnida</taxon>
        <taxon>Acari</taxon>
        <taxon>Parasitiformes</taxon>
        <taxon>Ixodida</taxon>
        <taxon>Ixodoidea</taxon>
        <taxon>Ixodidae</taxon>
        <taxon>Haemaphysalinae</taxon>
        <taxon>Haemaphysalis</taxon>
    </lineage>
</organism>
<sequence>MLEGMPARHHAHDVKVMARGAGQRVLSVVFEVVTGCFADWFGRMLVLFVAVVILLASTGSAVATYIVTGTVFFEVTTHENRPIHIVITGPVALVFSDSWLVIMREAKLPWQAEQAFFLTPTFLLLPAFFSVLESPRWLIATARCDKAEHVMLAAAKLNKFPLQNTACLMQELRLQKDQVADNTVHQTEQMLRCVSIPKHAFAPSALSFCLVNALRTGISLTVMREIPAVRWTAPSATALCFPHACEHADIYHDLLHSPRRSDVRTKLANLPAFSDLLLVTDKALSAPTNIVLTVHTLELFPTPVRGTAAGWIFGCGASGDLCATVALTLLRRKRTDVFLATAGFFLFASTLAQRSLPENTTVECTKMQKSRKSIAIRKMHHMKSTLIPIGSVTRSTSNCPQTGGKPPSGKKLAP</sequence>
<reference evidence="7 8" key="1">
    <citation type="journal article" date="2020" name="Cell">
        <title>Large-Scale Comparative Analyses of Tick Genomes Elucidate Their Genetic Diversity and Vector Capacities.</title>
        <authorList>
            <consortium name="Tick Genome and Microbiome Consortium (TIGMIC)"/>
            <person name="Jia N."/>
            <person name="Wang J."/>
            <person name="Shi W."/>
            <person name="Du L."/>
            <person name="Sun Y."/>
            <person name="Zhan W."/>
            <person name="Jiang J.F."/>
            <person name="Wang Q."/>
            <person name="Zhang B."/>
            <person name="Ji P."/>
            <person name="Bell-Sakyi L."/>
            <person name="Cui X.M."/>
            <person name="Yuan T.T."/>
            <person name="Jiang B.G."/>
            <person name="Yang W.F."/>
            <person name="Lam T.T."/>
            <person name="Chang Q.C."/>
            <person name="Ding S.J."/>
            <person name="Wang X.J."/>
            <person name="Zhu J.G."/>
            <person name="Ruan X.D."/>
            <person name="Zhao L."/>
            <person name="Wei J.T."/>
            <person name="Ye R.Z."/>
            <person name="Que T.C."/>
            <person name="Du C.H."/>
            <person name="Zhou Y.H."/>
            <person name="Cheng J.X."/>
            <person name="Dai P.F."/>
            <person name="Guo W.B."/>
            <person name="Han X.H."/>
            <person name="Huang E.J."/>
            <person name="Li L.F."/>
            <person name="Wei W."/>
            <person name="Gao Y.C."/>
            <person name="Liu J.Z."/>
            <person name="Shao H.Z."/>
            <person name="Wang X."/>
            <person name="Wang C.C."/>
            <person name="Yang T.C."/>
            <person name="Huo Q.B."/>
            <person name="Li W."/>
            <person name="Chen H.Y."/>
            <person name="Chen S.E."/>
            <person name="Zhou L.G."/>
            <person name="Ni X.B."/>
            <person name="Tian J.H."/>
            <person name="Sheng Y."/>
            <person name="Liu T."/>
            <person name="Pan Y.S."/>
            <person name="Xia L.Y."/>
            <person name="Li J."/>
            <person name="Zhao F."/>
            <person name="Cao W.C."/>
        </authorList>
    </citation>
    <scope>NUCLEOTIDE SEQUENCE [LARGE SCALE GENOMIC DNA]</scope>
    <source>
        <strain evidence="7">HaeL-2018</strain>
    </source>
</reference>
<evidence type="ECO:0000256" key="2">
    <source>
        <dbReference type="ARBA" id="ARBA00022692"/>
    </source>
</evidence>
<evidence type="ECO:0000256" key="1">
    <source>
        <dbReference type="ARBA" id="ARBA00004141"/>
    </source>
</evidence>
<dbReference type="AlphaFoldDB" id="A0A9J6G9W7"/>
<protein>
    <submittedName>
        <fullName evidence="7">Uncharacterized protein</fullName>
    </submittedName>
</protein>
<evidence type="ECO:0000313" key="8">
    <source>
        <dbReference type="Proteomes" id="UP000821853"/>
    </source>
</evidence>